<feature type="transmembrane region" description="Helical" evidence="1">
    <location>
        <begin position="38"/>
        <end position="62"/>
    </location>
</feature>
<proteinExistence type="predicted"/>
<dbReference type="OrthoDB" id="9770408at2"/>
<dbReference type="AlphaFoldDB" id="A0A1V2A3Z5"/>
<feature type="domain" description="DUF1980" evidence="3">
    <location>
        <begin position="151"/>
        <end position="282"/>
    </location>
</feature>
<comment type="caution">
    <text evidence="4">The sequence shown here is derived from an EMBL/GenBank/DDBJ whole genome shotgun (WGS) entry which is preliminary data.</text>
</comment>
<protein>
    <submittedName>
        <fullName evidence="4">TIGR03943 family protein</fullName>
    </submittedName>
</protein>
<dbReference type="Proteomes" id="UP000188613">
    <property type="component" value="Unassembled WGS sequence"/>
</dbReference>
<dbReference type="InterPro" id="IPR048447">
    <property type="entry name" value="DUF1980_C"/>
</dbReference>
<feature type="transmembrane region" description="Helical" evidence="1">
    <location>
        <begin position="7"/>
        <end position="26"/>
    </location>
</feature>
<evidence type="ECO:0000313" key="5">
    <source>
        <dbReference type="Proteomes" id="UP000188613"/>
    </source>
</evidence>
<evidence type="ECO:0000259" key="3">
    <source>
        <dbReference type="Pfam" id="PF21537"/>
    </source>
</evidence>
<dbReference type="EMBL" id="MSFI01000032">
    <property type="protein sequence ID" value="OMP65701.1"/>
    <property type="molecule type" value="Genomic_DNA"/>
</dbReference>
<dbReference type="PANTHER" id="PTHR40047:SF1">
    <property type="entry name" value="UPF0703 PROTEIN YCGQ"/>
    <property type="match status" value="1"/>
</dbReference>
<dbReference type="InterPro" id="IPR015402">
    <property type="entry name" value="DUF1980"/>
</dbReference>
<keyword evidence="1" id="KW-0472">Membrane</keyword>
<feature type="transmembrane region" description="Helical" evidence="1">
    <location>
        <begin position="83"/>
        <end position="103"/>
    </location>
</feature>
<evidence type="ECO:0000313" key="4">
    <source>
        <dbReference type="EMBL" id="OMP65701.1"/>
    </source>
</evidence>
<dbReference type="NCBIfam" id="TIGR03943">
    <property type="entry name" value="TIGR03943 family putative permease subunit"/>
    <property type="match status" value="1"/>
</dbReference>
<evidence type="ECO:0000256" key="1">
    <source>
        <dbReference type="SAM" id="Phobius"/>
    </source>
</evidence>
<name>A0A1V2A3Z5_9BACI</name>
<sequence length="288" mass="32680">MVFHAQQAFRAVVLIAFSLFLAHIHFNGDIAKYINPKYGILSQSAAVLFFCLFFIQFFRIWGREHKHNEHFHHGCQHERHDSALKKVVSYSILLFPLITGFVLPPKTLDASIAAQKGTVLTGNAAASQEVMIGASLSDHEQVAVDRKEIGKDEYDKTLKDLNNAEIIYLKDEVFETYYSQINANPEKYRGRTVKMTGFVYKEDGFQSNQLALTRFLVTHCIADASSIGFLTELDGAAKLDQDTWLEVEGKLEVTNYEGSIMPLLKVTSWNTITEPEDPYVYPVYIKIM</sequence>
<reference evidence="4 5" key="1">
    <citation type="submission" date="2016-12" db="EMBL/GenBank/DDBJ databases">
        <title>Domibacillus sp. SAB 38T whole genome sequencing.</title>
        <authorList>
            <person name="Verma A."/>
            <person name="Ojha A.K."/>
            <person name="Krishnamurthi S."/>
        </authorList>
    </citation>
    <scope>NUCLEOTIDE SEQUENCE [LARGE SCALE GENOMIC DNA]</scope>
    <source>
        <strain evidence="4 5">SAB 38</strain>
    </source>
</reference>
<dbReference type="InterPro" id="IPR048493">
    <property type="entry name" value="DUF1980_N"/>
</dbReference>
<organism evidence="4 5">
    <name type="scientific">Domibacillus epiphyticus</name>
    <dbReference type="NCBI Taxonomy" id="1714355"/>
    <lineage>
        <taxon>Bacteria</taxon>
        <taxon>Bacillati</taxon>
        <taxon>Bacillota</taxon>
        <taxon>Bacilli</taxon>
        <taxon>Bacillales</taxon>
        <taxon>Bacillaceae</taxon>
        <taxon>Domibacillus</taxon>
    </lineage>
</organism>
<keyword evidence="1" id="KW-0812">Transmembrane</keyword>
<dbReference type="RefSeq" id="WP_076768218.1">
    <property type="nucleotide sequence ID" value="NZ_MSFI01000032.1"/>
</dbReference>
<keyword evidence="1" id="KW-1133">Transmembrane helix</keyword>
<dbReference type="STRING" id="1714355.BTO28_16230"/>
<dbReference type="InterPro" id="IPR052955">
    <property type="entry name" value="UPF0703_membrane_permease"/>
</dbReference>
<dbReference type="Pfam" id="PF21537">
    <property type="entry name" value="DUF1980_C"/>
    <property type="match status" value="1"/>
</dbReference>
<accession>A0A1V2A3Z5</accession>
<keyword evidence="5" id="KW-1185">Reference proteome</keyword>
<gene>
    <name evidence="4" type="ORF">BTO28_16230</name>
</gene>
<evidence type="ECO:0000259" key="2">
    <source>
        <dbReference type="Pfam" id="PF09323"/>
    </source>
</evidence>
<dbReference type="Pfam" id="PF09323">
    <property type="entry name" value="DUF1980"/>
    <property type="match status" value="1"/>
</dbReference>
<dbReference type="PANTHER" id="PTHR40047">
    <property type="entry name" value="UPF0703 PROTEIN YCGQ"/>
    <property type="match status" value="1"/>
</dbReference>
<feature type="domain" description="DUF1980" evidence="2">
    <location>
        <begin position="9"/>
        <end position="118"/>
    </location>
</feature>